<dbReference type="Proteomes" id="UP000077266">
    <property type="component" value="Unassembled WGS sequence"/>
</dbReference>
<dbReference type="GO" id="GO:0016363">
    <property type="term" value="C:nuclear matrix"/>
    <property type="evidence" value="ECO:0007669"/>
    <property type="project" value="TreeGrafter"/>
</dbReference>
<dbReference type="EMBL" id="KV426133">
    <property type="protein sequence ID" value="KZV87175.1"/>
    <property type="molecule type" value="Genomic_DNA"/>
</dbReference>
<sequence length="1065" mass="118063">MDPQQLVQAIVIAADASHDRALQLQAVDFLNKINPSEAWPASLSIFVDARPDGSRTHPPQARLFALRVISTFLSNGTETLDDPSTETLKRELLRYIQTEFVFGPAEASASFLRNKVAQVLALFFLRVYPAQWPTFFADVLSLIQPSGPSSQLSPAMSLLFFHTVIEISGEIHDQLYKSAREFTQERHARDGRIREAVRNGPDAATMNDAVLALVADAVERIRVSRESGGYEEVVDWGLRAFASYVPWIDVNLTVTPSTISLLFGLLSNPNLGIRLAASMALLRMVQKGLKEGSDKLQLFRVLSLGEVLRTLEERTRAEKASRAEDDEEEEMFREYLGRLVNGYGLELIKYIDDLSLGIPMREEFNVLLQELLPTMLNFMADNYDDTSSTVFTLMTTLLSSQKKTQNRLPSVTQEALRQFWTSALTVILQKMRWDADADPSDMDEDDTQAFEVLRKDLRVFVDAILTMDGELVSSAVQQLSLNTLKMYESGAEVRWQDAELAVYLVFIFGELNKATSAGRRAFCDCPQVEKEQRKAVDYSVYPLTMQGELMMALVRSGIARYPHATVSLQYFETVARYGDFFRVRKECVVPALEALIGPLGVHNPDRTVQSRAFYLFQRFVKDIRNEISPSLVPTLIDGLRDVLPPQAVLPDGDSSGRSSPATPSDLLDDAVANPSIFDSQIYLYESVGLLTSLLFATPVEHAALLQSVVQPLLDELSTGLGQTAASAPAGDLLPVLRVHHSIGALGSVAKGYPDYPKAPTADYVPPPVEAFKSMSQAILVALETLNVFKAIRSVARSAFARLFAAAGEHVVQFMPALMTSLVAHFDATELADFVNFMSHLAHKLENKVFDVMNELIVPLNTHVSNVVSSPEVRQLHSETKKTYFAFLNTIMRSKLQDIFVSDRNSPQLQGILEFSLQTAHDLLEPATARLAVDFLQQCISTWGPPSGIVSNGNGVAHPAPATMAGFETFIYERLVPLPFEIASLPVCNPSDGQTIVLLNSLSDLLKTAHKIRGQETLDFLAGVYLPSQNCPAETAMAFATSLRDLDQKAFRKYYIEFVKALRRGP</sequence>
<dbReference type="PANTHER" id="PTHR15952">
    <property type="entry name" value="EXPORTIN-T/LOS1"/>
    <property type="match status" value="1"/>
</dbReference>
<evidence type="ECO:0000256" key="4">
    <source>
        <dbReference type="ARBA" id="ARBA00022448"/>
    </source>
</evidence>
<dbReference type="InterPro" id="IPR040017">
    <property type="entry name" value="XPOT"/>
</dbReference>
<evidence type="ECO:0000256" key="5">
    <source>
        <dbReference type="ARBA" id="ARBA00022490"/>
    </source>
</evidence>
<gene>
    <name evidence="12" type="ORF">EXIGLDRAFT_724005</name>
</gene>
<keyword evidence="6 9" id="KW-0820">tRNA-binding</keyword>
<dbReference type="Pfam" id="PF19282">
    <property type="entry name" value="Exportin-T"/>
    <property type="match status" value="1"/>
</dbReference>
<evidence type="ECO:0000259" key="10">
    <source>
        <dbReference type="Pfam" id="PF08389"/>
    </source>
</evidence>
<dbReference type="GO" id="GO:0000049">
    <property type="term" value="F:tRNA binding"/>
    <property type="evidence" value="ECO:0007669"/>
    <property type="project" value="UniProtKB-UniRule"/>
</dbReference>
<comment type="function">
    <text evidence="9">tRNA nucleus export receptor which facilitates tRNA translocation across the nuclear pore complex.</text>
</comment>
<dbReference type="InterPro" id="IPR016024">
    <property type="entry name" value="ARM-type_fold"/>
</dbReference>
<dbReference type="GO" id="GO:0005737">
    <property type="term" value="C:cytoplasm"/>
    <property type="evidence" value="ECO:0007669"/>
    <property type="project" value="UniProtKB-SubCell"/>
</dbReference>
<dbReference type="PANTHER" id="PTHR15952:SF11">
    <property type="entry name" value="EXPORTIN-T"/>
    <property type="match status" value="1"/>
</dbReference>
<dbReference type="GO" id="GO:0005643">
    <property type="term" value="C:nuclear pore"/>
    <property type="evidence" value="ECO:0007669"/>
    <property type="project" value="TreeGrafter"/>
</dbReference>
<dbReference type="InParanoid" id="A0A165EKU9"/>
<evidence type="ECO:0000313" key="12">
    <source>
        <dbReference type="EMBL" id="KZV87175.1"/>
    </source>
</evidence>
<dbReference type="AlphaFoldDB" id="A0A165EKU9"/>
<dbReference type="SUPFAM" id="SSF48371">
    <property type="entry name" value="ARM repeat"/>
    <property type="match status" value="1"/>
</dbReference>
<accession>A0A165EKU9</accession>
<evidence type="ECO:0000313" key="13">
    <source>
        <dbReference type="Proteomes" id="UP000077266"/>
    </source>
</evidence>
<dbReference type="OrthoDB" id="26399at2759"/>
<keyword evidence="13" id="KW-1185">Reference proteome</keyword>
<proteinExistence type="inferred from homology"/>
<evidence type="ECO:0000256" key="7">
    <source>
        <dbReference type="ARBA" id="ARBA00022884"/>
    </source>
</evidence>
<feature type="domain" description="Exportin-1/Importin-beta-like" evidence="10">
    <location>
        <begin position="110"/>
        <end position="277"/>
    </location>
</feature>
<comment type="similarity">
    <text evidence="2 9">Belongs to the exportin family.</text>
</comment>
<dbReference type="STRING" id="1314781.A0A165EKU9"/>
<evidence type="ECO:0000256" key="1">
    <source>
        <dbReference type="ARBA" id="ARBA00004496"/>
    </source>
</evidence>
<evidence type="ECO:0000256" key="6">
    <source>
        <dbReference type="ARBA" id="ARBA00022555"/>
    </source>
</evidence>
<dbReference type="InterPro" id="IPR045546">
    <property type="entry name" value="Exportin-T_C"/>
</dbReference>
<dbReference type="Gene3D" id="1.25.10.10">
    <property type="entry name" value="Leucine-rich Repeat Variant"/>
    <property type="match status" value="1"/>
</dbReference>
<dbReference type="FunCoup" id="A0A165EKU9">
    <property type="interactions" value="874"/>
</dbReference>
<evidence type="ECO:0000259" key="11">
    <source>
        <dbReference type="Pfam" id="PF19282"/>
    </source>
</evidence>
<keyword evidence="7 9" id="KW-0694">RNA-binding</keyword>
<organism evidence="12 13">
    <name type="scientific">Exidia glandulosa HHB12029</name>
    <dbReference type="NCBI Taxonomy" id="1314781"/>
    <lineage>
        <taxon>Eukaryota</taxon>
        <taxon>Fungi</taxon>
        <taxon>Dikarya</taxon>
        <taxon>Basidiomycota</taxon>
        <taxon>Agaricomycotina</taxon>
        <taxon>Agaricomycetes</taxon>
        <taxon>Auriculariales</taxon>
        <taxon>Exidiaceae</taxon>
        <taxon>Exidia</taxon>
    </lineage>
</organism>
<name>A0A165EKU9_EXIGL</name>
<comment type="subcellular location">
    <subcellularLocation>
        <location evidence="1 9">Cytoplasm</location>
    </subcellularLocation>
    <subcellularLocation>
        <location evidence="9">Nucleus</location>
    </subcellularLocation>
    <text evidence="9">Shuttles between the nucleus and the cytoplasm.</text>
</comment>
<evidence type="ECO:0000256" key="2">
    <source>
        <dbReference type="ARBA" id="ARBA00009466"/>
    </source>
</evidence>
<keyword evidence="5 9" id="KW-0963">Cytoplasm</keyword>
<dbReference type="Pfam" id="PF08389">
    <property type="entry name" value="Xpo1"/>
    <property type="match status" value="1"/>
</dbReference>
<dbReference type="GO" id="GO:0031267">
    <property type="term" value="F:small GTPase binding"/>
    <property type="evidence" value="ECO:0007669"/>
    <property type="project" value="InterPro"/>
</dbReference>
<reference evidence="12 13" key="1">
    <citation type="journal article" date="2016" name="Mol. Biol. Evol.">
        <title>Comparative Genomics of Early-Diverging Mushroom-Forming Fungi Provides Insights into the Origins of Lignocellulose Decay Capabilities.</title>
        <authorList>
            <person name="Nagy L.G."/>
            <person name="Riley R."/>
            <person name="Tritt A."/>
            <person name="Adam C."/>
            <person name="Daum C."/>
            <person name="Floudas D."/>
            <person name="Sun H."/>
            <person name="Yadav J.S."/>
            <person name="Pangilinan J."/>
            <person name="Larsson K.H."/>
            <person name="Matsuura K."/>
            <person name="Barry K."/>
            <person name="Labutti K."/>
            <person name="Kuo R."/>
            <person name="Ohm R.A."/>
            <person name="Bhattacharya S.S."/>
            <person name="Shirouzu T."/>
            <person name="Yoshinaga Y."/>
            <person name="Martin F.M."/>
            <person name="Grigoriev I.V."/>
            <person name="Hibbett D.S."/>
        </authorList>
    </citation>
    <scope>NUCLEOTIDE SEQUENCE [LARGE SCALE GENOMIC DNA]</scope>
    <source>
        <strain evidence="12 13">HHB12029</strain>
    </source>
</reference>
<dbReference type="InterPro" id="IPR013598">
    <property type="entry name" value="Exportin-1/Importin-b-like"/>
</dbReference>
<evidence type="ECO:0000256" key="8">
    <source>
        <dbReference type="ARBA" id="ARBA00023242"/>
    </source>
</evidence>
<keyword evidence="4 9" id="KW-0813">Transport</keyword>
<dbReference type="GO" id="GO:0071528">
    <property type="term" value="P:tRNA re-export from nucleus"/>
    <property type="evidence" value="ECO:0007669"/>
    <property type="project" value="UniProtKB-UniRule"/>
</dbReference>
<evidence type="ECO:0000256" key="9">
    <source>
        <dbReference type="RuleBase" id="RU366037"/>
    </source>
</evidence>
<feature type="domain" description="Exportin-T C-terminal" evidence="11">
    <location>
        <begin position="362"/>
        <end position="1060"/>
    </location>
</feature>
<dbReference type="InterPro" id="IPR011989">
    <property type="entry name" value="ARM-like"/>
</dbReference>
<keyword evidence="8 9" id="KW-0539">Nucleus</keyword>
<evidence type="ECO:0000256" key="3">
    <source>
        <dbReference type="ARBA" id="ARBA00018928"/>
    </source>
</evidence>
<protein>
    <recommendedName>
        <fullName evidence="3 9">Exportin-T</fullName>
    </recommendedName>
    <alternativeName>
        <fullName evidence="9">Exportin(tRNA)</fullName>
    </alternativeName>
    <alternativeName>
        <fullName evidence="9">tRNA exportin</fullName>
    </alternativeName>
</protein>